<dbReference type="AlphaFoldDB" id="A0A6A4FIL5"/>
<accession>A0A6A4FIL5</accession>
<proteinExistence type="predicted"/>
<evidence type="ECO:0000313" key="2">
    <source>
        <dbReference type="EMBL" id="KAE8986604.1"/>
    </source>
</evidence>
<evidence type="ECO:0000313" key="4">
    <source>
        <dbReference type="EMBL" id="KAE9335369.1"/>
    </source>
</evidence>
<evidence type="ECO:0000313" key="3">
    <source>
        <dbReference type="EMBL" id="KAE9018466.1"/>
    </source>
</evidence>
<dbReference type="EMBL" id="QXFU01000851">
    <property type="protein sequence ID" value="KAE9018466.1"/>
    <property type="molecule type" value="Genomic_DNA"/>
</dbReference>
<gene>
    <name evidence="2" type="ORF">PR001_g22553</name>
    <name evidence="3" type="ORF">PR002_g13090</name>
    <name evidence="4" type="ORF">PR003_g13046</name>
</gene>
<evidence type="ECO:0000256" key="1">
    <source>
        <dbReference type="SAM" id="SignalP"/>
    </source>
</evidence>
<dbReference type="Proteomes" id="UP000429607">
    <property type="component" value="Unassembled WGS sequence"/>
</dbReference>
<protein>
    <recommendedName>
        <fullName evidence="8">Secreted protein</fullName>
    </recommendedName>
</protein>
<keyword evidence="1" id="KW-0732">Signal</keyword>
<evidence type="ECO:0000313" key="5">
    <source>
        <dbReference type="Proteomes" id="UP000429607"/>
    </source>
</evidence>
<evidence type="ECO:0000313" key="6">
    <source>
        <dbReference type="Proteomes" id="UP000434957"/>
    </source>
</evidence>
<comment type="caution">
    <text evidence="4">The sequence shown here is derived from an EMBL/GenBank/DDBJ whole genome shotgun (WGS) entry which is preliminary data.</text>
</comment>
<evidence type="ECO:0008006" key="8">
    <source>
        <dbReference type="Google" id="ProtNLM"/>
    </source>
</evidence>
<name>A0A6A4FIL5_9STRA</name>
<dbReference type="EMBL" id="QXFV01002524">
    <property type="protein sequence ID" value="KAE8986604.1"/>
    <property type="molecule type" value="Genomic_DNA"/>
</dbReference>
<reference evidence="4 6" key="1">
    <citation type="submission" date="2018-08" db="EMBL/GenBank/DDBJ databases">
        <title>Genomic investigation of the strawberry pathogen Phytophthora fragariae indicates pathogenicity is determined by transcriptional variation in three key races.</title>
        <authorList>
            <person name="Adams T.M."/>
            <person name="Armitage A.D."/>
            <person name="Sobczyk M.K."/>
            <person name="Bates H.J."/>
            <person name="Dunwell J.M."/>
            <person name="Nellist C.F."/>
            <person name="Harrison R.J."/>
        </authorList>
    </citation>
    <scope>NUCLEOTIDE SEQUENCE [LARGE SCALE GENOMIC DNA]</scope>
    <source>
        <strain evidence="2 5">SCRP249</strain>
        <strain evidence="3 7">SCRP324</strain>
        <strain evidence="4 6">SCRP333</strain>
    </source>
</reference>
<evidence type="ECO:0000313" key="7">
    <source>
        <dbReference type="Proteomes" id="UP000435112"/>
    </source>
</evidence>
<organism evidence="4 6">
    <name type="scientific">Phytophthora rubi</name>
    <dbReference type="NCBI Taxonomy" id="129364"/>
    <lineage>
        <taxon>Eukaryota</taxon>
        <taxon>Sar</taxon>
        <taxon>Stramenopiles</taxon>
        <taxon>Oomycota</taxon>
        <taxon>Peronosporomycetes</taxon>
        <taxon>Peronosporales</taxon>
        <taxon>Peronosporaceae</taxon>
        <taxon>Phytophthora</taxon>
    </lineage>
</organism>
<feature type="chain" id="PRO_5036167651" description="Secreted protein" evidence="1">
    <location>
        <begin position="33"/>
        <end position="59"/>
    </location>
</feature>
<dbReference type="Proteomes" id="UP000434957">
    <property type="component" value="Unassembled WGS sequence"/>
</dbReference>
<dbReference type="OrthoDB" id="10273015at2759"/>
<sequence>MAFTRSSVVYVELAHFALVRLTTCCFASTCYASGHSPSCLLVEGRRLHDFTGNTRVPGR</sequence>
<keyword evidence="6" id="KW-1185">Reference proteome</keyword>
<dbReference type="EMBL" id="QXFT01000809">
    <property type="protein sequence ID" value="KAE9335369.1"/>
    <property type="molecule type" value="Genomic_DNA"/>
</dbReference>
<feature type="signal peptide" evidence="1">
    <location>
        <begin position="1"/>
        <end position="32"/>
    </location>
</feature>
<dbReference type="Proteomes" id="UP000435112">
    <property type="component" value="Unassembled WGS sequence"/>
</dbReference>